<gene>
    <name evidence="3" type="ordered locus">TP03_0003</name>
</gene>
<evidence type="ECO:0000313" key="3">
    <source>
        <dbReference type="EMBL" id="EAN30738.1"/>
    </source>
</evidence>
<dbReference type="InterPro" id="IPR007480">
    <property type="entry name" value="DUF529"/>
</dbReference>
<evidence type="ECO:0000313" key="4">
    <source>
        <dbReference type="Proteomes" id="UP000001949"/>
    </source>
</evidence>
<dbReference type="InParanoid" id="Q4N0V5"/>
<feature type="signal peptide" evidence="2">
    <location>
        <begin position="1"/>
        <end position="20"/>
    </location>
</feature>
<accession>Q4N0V5</accession>
<evidence type="ECO:0000256" key="1">
    <source>
        <dbReference type="SAM" id="MobiDB-lite"/>
    </source>
</evidence>
<keyword evidence="4" id="KW-1185">Reference proteome</keyword>
<comment type="caution">
    <text evidence="3">The sequence shown here is derived from an EMBL/GenBank/DDBJ whole genome shotgun (WGS) entry which is preliminary data.</text>
</comment>
<dbReference type="STRING" id="5875.Q4N0V5"/>
<evidence type="ECO:0008006" key="5">
    <source>
        <dbReference type="Google" id="ProtNLM"/>
    </source>
</evidence>
<keyword evidence="2" id="KW-0732">Signal</keyword>
<dbReference type="VEuPathDB" id="PiroplasmaDB:TpMuguga_03g00003"/>
<dbReference type="RefSeq" id="XP_763021.1">
    <property type="nucleotide sequence ID" value="XM_757928.1"/>
</dbReference>
<proteinExistence type="predicted"/>
<organism evidence="3 4">
    <name type="scientific">Theileria parva</name>
    <name type="common">East coast fever infection agent</name>
    <dbReference type="NCBI Taxonomy" id="5875"/>
    <lineage>
        <taxon>Eukaryota</taxon>
        <taxon>Sar</taxon>
        <taxon>Alveolata</taxon>
        <taxon>Apicomplexa</taxon>
        <taxon>Aconoidasida</taxon>
        <taxon>Piroplasmida</taxon>
        <taxon>Theileriidae</taxon>
        <taxon>Theileria</taxon>
    </lineage>
</organism>
<name>Q4N0V5_THEPA</name>
<dbReference type="Proteomes" id="UP000001949">
    <property type="component" value="Unassembled WGS sequence"/>
</dbReference>
<dbReference type="PRINTS" id="PR01217">
    <property type="entry name" value="PRICHEXTENSN"/>
</dbReference>
<sequence length="491" mass="57085">MYILQIWIIFIFTVPEYVKCGDNPNNTNGSIENSGGEDDNFYVTETAIDEQKQDDGVQPSTEASEEEEIDVELSEPEEQPYPLGPPQPTHQPFTIEEEQTEPLDLSMKPTQPQQGQPIQTQQIYPQFSQPVHPPQPIQPGYLVRPVTTYPRPPIQPQQLPYPGPQFQVQQQPTPTQPIYPRPPMPVLRPIPRYPQVPYQGHYYPRYSPYPTYQRYIPPTPPTHYVPPPQEPIQRPSIPYIDLPPRHQTPPTHYVPQPQPIEGPTPVAPTIPSETQKSGFEKKTPGRCKSIVLMKRNGRGELIPMIRKDVKKVSYDRNKVKYELLANLEQLYCDGDLVYEHFFWNPYASIIIQNKRNKEFFVKRGDELVIVKHVNNKWKVSDHNIPYCFQLFTKDGEGNDVIITKDQYEVDFSYTECFKYTFISGIRCHKVIVKNKFVWEKKEDEDSYPTAMVLTKVGKVLLFFKGQIVTFIEKYDCYEQIQARTKGRRSKK</sequence>
<dbReference type="OMA" id="TPPTHYV"/>
<feature type="region of interest" description="Disordered" evidence="1">
    <location>
        <begin position="47"/>
        <end position="92"/>
    </location>
</feature>
<dbReference type="eggNOG" id="ENOG502QTFH">
    <property type="taxonomic scope" value="Eukaryota"/>
</dbReference>
<dbReference type="AlphaFoldDB" id="Q4N0V5"/>
<evidence type="ECO:0000256" key="2">
    <source>
        <dbReference type="SAM" id="SignalP"/>
    </source>
</evidence>
<dbReference type="EMBL" id="AAGK01000005">
    <property type="protein sequence ID" value="EAN30738.1"/>
    <property type="molecule type" value="Genomic_DNA"/>
</dbReference>
<dbReference type="GeneID" id="3499975"/>
<feature type="chain" id="PRO_5004241354" description="Theileria-specific sub-telomeric protein, SVSP family member" evidence="2">
    <location>
        <begin position="21"/>
        <end position="491"/>
    </location>
</feature>
<reference evidence="3 4" key="1">
    <citation type="journal article" date="2005" name="Science">
        <title>Genome sequence of Theileria parva, a bovine pathogen that transforms lymphocytes.</title>
        <authorList>
            <person name="Gardner M.J."/>
            <person name="Bishop R."/>
            <person name="Shah T."/>
            <person name="de Villiers E.P."/>
            <person name="Carlton J.M."/>
            <person name="Hall N."/>
            <person name="Ren Q."/>
            <person name="Paulsen I.T."/>
            <person name="Pain A."/>
            <person name="Berriman M."/>
            <person name="Wilson R.J.M."/>
            <person name="Sato S."/>
            <person name="Ralph S.A."/>
            <person name="Mann D.J."/>
            <person name="Xiong Z."/>
            <person name="Shallom S.J."/>
            <person name="Weidman J."/>
            <person name="Jiang L."/>
            <person name="Lynn J."/>
            <person name="Weaver B."/>
            <person name="Shoaibi A."/>
            <person name="Domingo A.R."/>
            <person name="Wasawo D."/>
            <person name="Crabtree J."/>
            <person name="Wortman J.R."/>
            <person name="Haas B."/>
            <person name="Angiuoli S.V."/>
            <person name="Creasy T.H."/>
            <person name="Lu C."/>
            <person name="Suh B."/>
            <person name="Silva J.C."/>
            <person name="Utterback T.R."/>
            <person name="Feldblyum T.V."/>
            <person name="Pertea M."/>
            <person name="Allen J."/>
            <person name="Nierman W.C."/>
            <person name="Taracha E.L.N."/>
            <person name="Salzberg S.L."/>
            <person name="White O.R."/>
            <person name="Fitzhugh H.A."/>
            <person name="Morzaria S."/>
            <person name="Venter J.C."/>
            <person name="Fraser C.M."/>
            <person name="Nene V."/>
        </authorList>
    </citation>
    <scope>NUCLEOTIDE SEQUENCE [LARGE SCALE GENOMIC DNA]</scope>
    <source>
        <strain evidence="3 4">Muguga</strain>
    </source>
</reference>
<feature type="compositionally biased region" description="Acidic residues" evidence="1">
    <location>
        <begin position="63"/>
        <end position="78"/>
    </location>
</feature>
<dbReference type="KEGG" id="tpv:TP03_0003"/>
<dbReference type="Pfam" id="PF04385">
    <property type="entry name" value="FAINT"/>
    <property type="match status" value="1"/>
</dbReference>
<protein>
    <recommendedName>
        <fullName evidence="5">Theileria-specific sub-telomeric protein, SVSP family member</fullName>
    </recommendedName>
</protein>